<evidence type="ECO:0000313" key="1">
    <source>
        <dbReference type="EMBL" id="KAK8776974.1"/>
    </source>
</evidence>
<dbReference type="Gene3D" id="3.40.50.1820">
    <property type="entry name" value="alpha/beta hydrolase"/>
    <property type="match status" value="1"/>
</dbReference>
<proteinExistence type="predicted"/>
<comment type="caution">
    <text evidence="1">The sequence shown here is derived from an EMBL/GenBank/DDBJ whole genome shotgun (WGS) entry which is preliminary data.</text>
</comment>
<dbReference type="AlphaFoldDB" id="A0AAQ4EQC6"/>
<keyword evidence="2" id="KW-1185">Reference proteome</keyword>
<dbReference type="InterPro" id="IPR029058">
    <property type="entry name" value="AB_hydrolase_fold"/>
</dbReference>
<dbReference type="SUPFAM" id="SSF53474">
    <property type="entry name" value="alpha/beta-Hydrolases"/>
    <property type="match status" value="1"/>
</dbReference>
<evidence type="ECO:0008006" key="3">
    <source>
        <dbReference type="Google" id="ProtNLM"/>
    </source>
</evidence>
<name>A0AAQ4EQC6_AMBAM</name>
<dbReference type="EMBL" id="JARKHS020012352">
    <property type="protein sequence ID" value="KAK8776974.1"/>
    <property type="molecule type" value="Genomic_DNA"/>
</dbReference>
<dbReference type="Proteomes" id="UP001321473">
    <property type="component" value="Unassembled WGS sequence"/>
</dbReference>
<accession>A0AAQ4EQC6</accession>
<gene>
    <name evidence="1" type="ORF">V5799_029681</name>
</gene>
<reference evidence="1 2" key="1">
    <citation type="journal article" date="2023" name="Arcadia Sci">
        <title>De novo assembly of a long-read Amblyomma americanum tick genome.</title>
        <authorList>
            <person name="Chou S."/>
            <person name="Poskanzer K.E."/>
            <person name="Rollins M."/>
            <person name="Thuy-Boun P.S."/>
        </authorList>
    </citation>
    <scope>NUCLEOTIDE SEQUENCE [LARGE SCALE GENOMIC DNA]</scope>
    <source>
        <strain evidence="1">F_SG_1</strain>
        <tissue evidence="1">Salivary glands</tissue>
    </source>
</reference>
<sequence>MGGFLTSNSITRFLITNFCNNIFRGACYLPINVIVGASREQLNKMYRARNFLMYNFGFEENMMRYGQPEPYEYPLENVFAPIALFTGPSDRLADPDDVQSLRTRIRDAIVFDYEVPQETFKHLDFVVGHDATAMVHEPMIALVQGFNEPLPWPAYFRK</sequence>
<organism evidence="1 2">
    <name type="scientific">Amblyomma americanum</name>
    <name type="common">Lone star tick</name>
    <dbReference type="NCBI Taxonomy" id="6943"/>
    <lineage>
        <taxon>Eukaryota</taxon>
        <taxon>Metazoa</taxon>
        <taxon>Ecdysozoa</taxon>
        <taxon>Arthropoda</taxon>
        <taxon>Chelicerata</taxon>
        <taxon>Arachnida</taxon>
        <taxon>Acari</taxon>
        <taxon>Parasitiformes</taxon>
        <taxon>Ixodida</taxon>
        <taxon>Ixodoidea</taxon>
        <taxon>Ixodidae</taxon>
        <taxon>Amblyomminae</taxon>
        <taxon>Amblyomma</taxon>
    </lineage>
</organism>
<evidence type="ECO:0000313" key="2">
    <source>
        <dbReference type="Proteomes" id="UP001321473"/>
    </source>
</evidence>
<protein>
    <recommendedName>
        <fullName evidence="3">Triacylglycerol lipase</fullName>
    </recommendedName>
</protein>
<dbReference type="PANTHER" id="PTHR11005">
    <property type="entry name" value="LYSOSOMAL ACID LIPASE-RELATED"/>
    <property type="match status" value="1"/>
</dbReference>